<feature type="transmembrane region" description="Helical" evidence="1">
    <location>
        <begin position="157"/>
        <end position="175"/>
    </location>
</feature>
<evidence type="ECO:0000313" key="5">
    <source>
        <dbReference type="Proteomes" id="UP000199280"/>
    </source>
</evidence>
<proteinExistence type="predicted"/>
<name>A0A143YT87_9LACT</name>
<dbReference type="Proteomes" id="UP000199280">
    <property type="component" value="Unassembled WGS sequence"/>
</dbReference>
<dbReference type="STRING" id="640938.TR210_1551"/>
<keyword evidence="1" id="KW-0472">Membrane</keyword>
<evidence type="ECO:0000313" key="2">
    <source>
        <dbReference type="EMBL" id="CZQ98312.1"/>
    </source>
</evidence>
<reference evidence="3 5" key="2">
    <citation type="submission" date="2016-10" db="EMBL/GenBank/DDBJ databases">
        <authorList>
            <person name="Varghese N."/>
            <person name="Submissions S."/>
        </authorList>
    </citation>
    <scope>NUCLEOTIDE SEQUENCE [LARGE SCALE GENOMIC DNA]</scope>
    <source>
        <strain evidence="3 5">DSM 22150</strain>
    </source>
</reference>
<feature type="transmembrane region" description="Helical" evidence="1">
    <location>
        <begin position="196"/>
        <end position="214"/>
    </location>
</feature>
<gene>
    <name evidence="3" type="ORF">SAMN05216375_1094</name>
    <name evidence="2" type="ORF">TR210_1551</name>
</gene>
<dbReference type="RefSeq" id="WP_068622953.1">
    <property type="nucleotide sequence ID" value="NZ_FJNB01000010.1"/>
</dbReference>
<evidence type="ECO:0000313" key="4">
    <source>
        <dbReference type="Proteomes" id="UP000076878"/>
    </source>
</evidence>
<evidence type="ECO:0000313" key="3">
    <source>
        <dbReference type="EMBL" id="SEJ17842.1"/>
    </source>
</evidence>
<dbReference type="EMBL" id="FNYT01000009">
    <property type="protein sequence ID" value="SEJ17842.1"/>
    <property type="molecule type" value="Genomic_DNA"/>
</dbReference>
<evidence type="ECO:0000256" key="1">
    <source>
        <dbReference type="SAM" id="Phobius"/>
    </source>
</evidence>
<keyword evidence="5" id="KW-1185">Reference proteome</keyword>
<keyword evidence="1" id="KW-1133">Transmembrane helix</keyword>
<feature type="transmembrane region" description="Helical" evidence="1">
    <location>
        <begin position="44"/>
        <end position="62"/>
    </location>
</feature>
<feature type="transmembrane region" description="Helical" evidence="1">
    <location>
        <begin position="74"/>
        <end position="92"/>
    </location>
</feature>
<feature type="transmembrane region" description="Helical" evidence="1">
    <location>
        <begin position="126"/>
        <end position="145"/>
    </location>
</feature>
<dbReference type="Proteomes" id="UP000076878">
    <property type="component" value="Unassembled WGS sequence"/>
</dbReference>
<accession>A0A143YT87</accession>
<organism evidence="2 4">
    <name type="scientific">Trichococcus ilyis</name>
    <dbReference type="NCBI Taxonomy" id="640938"/>
    <lineage>
        <taxon>Bacteria</taxon>
        <taxon>Bacillati</taxon>
        <taxon>Bacillota</taxon>
        <taxon>Bacilli</taxon>
        <taxon>Lactobacillales</taxon>
        <taxon>Carnobacteriaceae</taxon>
        <taxon>Trichococcus</taxon>
    </lineage>
</organism>
<feature type="transmembrane region" description="Helical" evidence="1">
    <location>
        <begin position="220"/>
        <end position="238"/>
    </location>
</feature>
<feature type="transmembrane region" description="Helical" evidence="1">
    <location>
        <begin position="250"/>
        <end position="267"/>
    </location>
</feature>
<reference evidence="2 4" key="1">
    <citation type="submission" date="2016-02" db="EMBL/GenBank/DDBJ databases">
        <authorList>
            <person name="Wen L."/>
            <person name="He K."/>
            <person name="Yang H."/>
        </authorList>
    </citation>
    <scope>NUCLEOTIDE SEQUENCE [LARGE SCALE GENOMIC DNA]</scope>
    <source>
        <strain evidence="2">Trichococcus_R210</strain>
    </source>
</reference>
<sequence length="268" mass="31215">MLKFKNKFMSLMNHILLAMLTAPLSLLLFGAWRGITFNGPNYELLLWLYLFLLFTLALERLLSKSDQAGTKLPYKPVLLFGIFSIALLGILFFASNPILFAILLLYFIYTILQYRPYSMANTFYEILLRPFFKIFILSALSFFSQANFIPLQLQYEVVPLILFHIFGIILIQIRNTKKNSQSLTSYQHLLRRHGKILKLFSFLLAYATGIFQTLNLNSPVWALILFLLSALLALPVFKKKFQHDLRLEQYLSNYSFLFTLAYSLLFLN</sequence>
<dbReference type="EMBL" id="FJNB01000010">
    <property type="protein sequence ID" value="CZQ98312.1"/>
    <property type="molecule type" value="Genomic_DNA"/>
</dbReference>
<protein>
    <submittedName>
        <fullName evidence="2">Uncharacterized protein</fullName>
    </submittedName>
</protein>
<keyword evidence="1" id="KW-0812">Transmembrane</keyword>
<dbReference type="OrthoDB" id="2164142at2"/>
<dbReference type="AlphaFoldDB" id="A0A143YT87"/>